<proteinExistence type="inferred from homology"/>
<keyword evidence="2" id="KW-0732">Signal</keyword>
<keyword evidence="3" id="KW-0547">Nucleotide-binding</keyword>
<keyword evidence="9" id="KW-1185">Reference proteome</keyword>
<dbReference type="SUPFAM" id="SSF48350">
    <property type="entry name" value="GTPase activation domain, GAP"/>
    <property type="match status" value="1"/>
</dbReference>
<feature type="domain" description="Rho-GAP" evidence="7">
    <location>
        <begin position="58"/>
        <end position="245"/>
    </location>
</feature>
<evidence type="ECO:0000259" key="7">
    <source>
        <dbReference type="PROSITE" id="PS50238"/>
    </source>
</evidence>
<keyword evidence="5" id="KW-0067">ATP-binding</keyword>
<dbReference type="InterPro" id="IPR023318">
    <property type="entry name" value="Ub_act_enz_dom_a_sf"/>
</dbReference>
<evidence type="ECO:0000256" key="3">
    <source>
        <dbReference type="ARBA" id="ARBA00022741"/>
    </source>
</evidence>
<dbReference type="PANTHER" id="PTHR31770">
    <property type="entry name" value="CHEMOKINE-LIKE PROTEIN TAFA FAMILY MEMBER"/>
    <property type="match status" value="1"/>
</dbReference>
<gene>
    <name evidence="8" type="ORF">DPX16_20894</name>
</gene>
<comment type="pathway">
    <text evidence="6">Protein modification.</text>
</comment>
<dbReference type="PROSITE" id="PS50238">
    <property type="entry name" value="RHOGAP"/>
    <property type="match status" value="1"/>
</dbReference>
<protein>
    <submittedName>
        <fullName evidence="8">Protein FAM19A3</fullName>
    </submittedName>
</protein>
<dbReference type="Pfam" id="PF00620">
    <property type="entry name" value="RhoGAP"/>
    <property type="match status" value="1"/>
</dbReference>
<dbReference type="InterPro" id="IPR020350">
    <property type="entry name" value="Chemokine-like_TAFA"/>
</dbReference>
<organism evidence="8 9">
    <name type="scientific">Anabarilius grahami</name>
    <name type="common">Kanglang fish</name>
    <name type="synonym">Barilius grahami</name>
    <dbReference type="NCBI Taxonomy" id="495550"/>
    <lineage>
        <taxon>Eukaryota</taxon>
        <taxon>Metazoa</taxon>
        <taxon>Chordata</taxon>
        <taxon>Craniata</taxon>
        <taxon>Vertebrata</taxon>
        <taxon>Euteleostomi</taxon>
        <taxon>Actinopterygii</taxon>
        <taxon>Neopterygii</taxon>
        <taxon>Teleostei</taxon>
        <taxon>Ostariophysi</taxon>
        <taxon>Cypriniformes</taxon>
        <taxon>Xenocyprididae</taxon>
        <taxon>Xenocypridinae</taxon>
        <taxon>Xenocypridinae incertae sedis</taxon>
        <taxon>Anabarilius</taxon>
    </lineage>
</organism>
<reference evidence="8 9" key="1">
    <citation type="submission" date="2018-10" db="EMBL/GenBank/DDBJ databases">
        <title>Genome assembly for a Yunnan-Guizhou Plateau 3E fish, Anabarilius grahami (Regan), and its evolutionary and genetic applications.</title>
        <authorList>
            <person name="Jiang W."/>
        </authorList>
    </citation>
    <scope>NUCLEOTIDE SEQUENCE [LARGE SCALE GENOMIC DNA]</scope>
    <source>
        <strain evidence="8">AG-KIZ</strain>
        <tissue evidence="8">Muscle</tissue>
    </source>
</reference>
<evidence type="ECO:0000256" key="2">
    <source>
        <dbReference type="ARBA" id="ARBA00022729"/>
    </source>
</evidence>
<dbReference type="OrthoDB" id="185175at2759"/>
<dbReference type="Proteomes" id="UP000281406">
    <property type="component" value="Unassembled WGS sequence"/>
</dbReference>
<name>A0A3N0Z458_ANAGA</name>
<sequence length="386" mass="43126">LRKSVNVSADAVALDGDNPKHVQWLFQESLERAAEFNITGFPYTDSLKLETQTAVFGVPLIGLRRSGQMRQGLPLALMRTVEFVEKHGLRESGLFRVGGKVKRCQELRKSFDQGGVPEFDSEDIPTLASLLKLFLRELPGGLIPELHRTQLLNVFRDSKEEEMNQALRTFLNSLPEEHFNVLCYLLFFLSRVAAESDLNLMTFKNLSIVFGPTIFHVPLSPTMVEEQGLCNALTEHLLNNLKHLLPNMYPHVSTSNTAGTVTGLMKSVSNSCHSQKSGRSEVKPGTCEVVAAHRCCNKNKIEERSQTVKCSCLPGQVAGTTHTQPSCVDASIVRMKRWCQMEPCLNVEECKVLPDLTGWSCSSGNKIKTTKVSCKAWSLERVHYYL</sequence>
<dbReference type="GO" id="GO:0005524">
    <property type="term" value="F:ATP binding"/>
    <property type="evidence" value="ECO:0007669"/>
    <property type="project" value="UniProtKB-KW"/>
</dbReference>
<evidence type="ECO:0000256" key="6">
    <source>
        <dbReference type="ARBA" id="ARBA00043952"/>
    </source>
</evidence>
<dbReference type="InterPro" id="IPR008936">
    <property type="entry name" value="Rho_GTPase_activation_prot"/>
</dbReference>
<dbReference type="Pfam" id="PF12020">
    <property type="entry name" value="TAFA"/>
    <property type="match status" value="1"/>
</dbReference>
<dbReference type="Gene3D" id="1.10.555.10">
    <property type="entry name" value="Rho GTPase activation protein"/>
    <property type="match status" value="1"/>
</dbReference>
<comment type="similarity">
    <text evidence="1">Belongs to the TAFA family.</text>
</comment>
<keyword evidence="4" id="KW-0833">Ubl conjugation pathway</keyword>
<dbReference type="GO" id="GO:0048018">
    <property type="term" value="F:receptor ligand activity"/>
    <property type="evidence" value="ECO:0007669"/>
    <property type="project" value="TreeGrafter"/>
</dbReference>
<evidence type="ECO:0000313" key="9">
    <source>
        <dbReference type="Proteomes" id="UP000281406"/>
    </source>
</evidence>
<dbReference type="AlphaFoldDB" id="A0A3N0Z458"/>
<accession>A0A3N0Z458</accession>
<dbReference type="GO" id="GO:0005615">
    <property type="term" value="C:extracellular space"/>
    <property type="evidence" value="ECO:0007669"/>
    <property type="project" value="TreeGrafter"/>
</dbReference>
<dbReference type="InterPro" id="IPR051743">
    <property type="entry name" value="TAFA_chemokine-like"/>
</dbReference>
<evidence type="ECO:0000313" key="8">
    <source>
        <dbReference type="EMBL" id="ROL53255.1"/>
    </source>
</evidence>
<dbReference type="SMART" id="SM00324">
    <property type="entry name" value="RhoGAP"/>
    <property type="match status" value="1"/>
</dbReference>
<evidence type="ECO:0000256" key="5">
    <source>
        <dbReference type="ARBA" id="ARBA00022840"/>
    </source>
</evidence>
<dbReference type="InterPro" id="IPR000198">
    <property type="entry name" value="RhoGAP_dom"/>
</dbReference>
<feature type="non-terminal residue" evidence="8">
    <location>
        <position position="1"/>
    </location>
</feature>
<evidence type="ECO:0000256" key="1">
    <source>
        <dbReference type="ARBA" id="ARBA00006101"/>
    </source>
</evidence>
<evidence type="ECO:0000256" key="4">
    <source>
        <dbReference type="ARBA" id="ARBA00022786"/>
    </source>
</evidence>
<comment type="caution">
    <text evidence="8">The sequence shown here is derived from an EMBL/GenBank/DDBJ whole genome shotgun (WGS) entry which is preliminary data.</text>
</comment>
<dbReference type="EMBL" id="RJVU01011782">
    <property type="protein sequence ID" value="ROL53255.1"/>
    <property type="molecule type" value="Genomic_DNA"/>
</dbReference>
<dbReference type="Gene3D" id="1.10.10.520">
    <property type="entry name" value="Ubiquitin activating enzymes (Uba3). Chain: B, domain 2"/>
    <property type="match status" value="1"/>
</dbReference>
<dbReference type="PANTHER" id="PTHR31770:SF7">
    <property type="entry name" value="CHEMOKINE-LIKE PROTEIN TAFA-4"/>
    <property type="match status" value="1"/>
</dbReference>